<dbReference type="CTD" id="78995"/>
<dbReference type="GO" id="GO:0000725">
    <property type="term" value="P:recombinational repair"/>
    <property type="evidence" value="ECO:0007669"/>
    <property type="project" value="InterPro"/>
</dbReference>
<name>A0A9F5INW8_PYTBI</name>
<proteinExistence type="predicted"/>
<organism evidence="3 4">
    <name type="scientific">Python bivittatus</name>
    <name type="common">Burmese python</name>
    <name type="synonym">Python molurus bivittatus</name>
    <dbReference type="NCBI Taxonomy" id="176946"/>
    <lineage>
        <taxon>Eukaryota</taxon>
        <taxon>Metazoa</taxon>
        <taxon>Chordata</taxon>
        <taxon>Craniata</taxon>
        <taxon>Vertebrata</taxon>
        <taxon>Euteleostomi</taxon>
        <taxon>Lepidosauria</taxon>
        <taxon>Squamata</taxon>
        <taxon>Bifurcata</taxon>
        <taxon>Unidentata</taxon>
        <taxon>Episquamata</taxon>
        <taxon>Toxicofera</taxon>
        <taxon>Serpentes</taxon>
        <taxon>Henophidia</taxon>
        <taxon>Pythonidae</taxon>
        <taxon>Python</taxon>
    </lineage>
</organism>
<dbReference type="GeneID" id="112540321"/>
<sequence length="686" mass="74550">MACKLQKLFSMEAEFEDEDFLMAVSDVETQALDTTSANLRGLRPLSAGLRGPGNALTPVKDPGTRSFSETMPPISQAQNCSRLQFGEGICTTEAKSNHMLPLISSFKVQKDPAGVLAKCESGSASGKRFKFVNRPPAIFPSGAAPSDELDNELVLAACMDLEESGMYPESFRSDCGSQKQMRDNDVETAKKRQVTNSVIPVNPIGLDTSQMKKTRKEAVDEIVSHLQPMGVSSESTLRPTSMDSGFSQSNLGMSNSIGSFSNSSIQMIKSVQASLDKSIAERSSPCLPLIRPCSPFISTSTPSRLPKSRVFSPSCSDSRMASNGGQLHITYGPSVATVGTPPVIPKAPCSVTGPGKPQTPVVTNHLVRLVTAASKTPQPMAHVSLRTKTRRFPGPAGILPQQIREHSGDTPNGKNLDEILIATPQMPIHGAVAKLRTEEMPISQQTIEEEFERGPWVAMKNELDLDEGDPSCFLQMYSISMVLRKAALKQLPKNKVPNMAVMVKSLMRTNVDAGAEFKDPTGEMQGTIHRLLLEEKESEFKTGSVLLLKQVSVFSPSHRNHYLNVTPSNLVKVYSPGFKSGNWPQLYQEIRETRETVTPQQDPPTSAVVVMAATDYRNVEGCERNKNKCHRVSASNKSPSLLQESGSYGAGKSAERADLDDLDQLLGELPDDFFSSLEGQSTMTAH</sequence>
<accession>A0A9F5INW8</accession>
<feature type="compositionally biased region" description="Polar residues" evidence="1">
    <location>
        <begin position="633"/>
        <end position="646"/>
    </location>
</feature>
<feature type="domain" description="Homologous recombination OB-fold protein OB-fold" evidence="2">
    <location>
        <begin position="494"/>
        <end position="576"/>
    </location>
</feature>
<dbReference type="InterPro" id="IPR028045">
    <property type="entry name" value="HROB"/>
</dbReference>
<gene>
    <name evidence="4" type="primary">CUNH17orf53</name>
</gene>
<dbReference type="KEGG" id="pbi:112540321"/>
<feature type="region of interest" description="Disordered" evidence="1">
    <location>
        <begin position="630"/>
        <end position="655"/>
    </location>
</feature>
<keyword evidence="3" id="KW-1185">Reference proteome</keyword>
<dbReference type="OMA" id="FWETSET"/>
<evidence type="ECO:0000256" key="1">
    <source>
        <dbReference type="SAM" id="MobiDB-lite"/>
    </source>
</evidence>
<protein>
    <submittedName>
        <fullName evidence="4">Uncharacterized protein C17orf53 homolog isoform X1</fullName>
    </submittedName>
</protein>
<reference evidence="4" key="1">
    <citation type="submission" date="2025-08" db="UniProtKB">
        <authorList>
            <consortium name="RefSeq"/>
        </authorList>
    </citation>
    <scope>IDENTIFICATION</scope>
    <source>
        <tissue evidence="4">Liver</tissue>
    </source>
</reference>
<dbReference type="Proteomes" id="UP000695026">
    <property type="component" value="Unplaced"/>
</dbReference>
<dbReference type="Pfam" id="PF15072">
    <property type="entry name" value="HROB"/>
    <property type="match status" value="1"/>
</dbReference>
<dbReference type="InterPro" id="IPR058570">
    <property type="entry name" value="HROB_OB"/>
</dbReference>
<dbReference type="PANTHER" id="PTHR14523:SF1">
    <property type="entry name" value="HOMOLOGOUS RECOMBINATION OB-FOLD PROTEIN"/>
    <property type="match status" value="1"/>
</dbReference>
<evidence type="ECO:0000259" key="2">
    <source>
        <dbReference type="Pfam" id="PF15072"/>
    </source>
</evidence>
<evidence type="ECO:0000313" key="4">
    <source>
        <dbReference type="RefSeq" id="XP_025020623.1"/>
    </source>
</evidence>
<dbReference type="PANTHER" id="PTHR14523">
    <property type="entry name" value="UNCHARACTERIZED PROTEIN C17ORF53 HOMOLOG"/>
    <property type="match status" value="1"/>
</dbReference>
<dbReference type="AlphaFoldDB" id="A0A9F5INW8"/>
<dbReference type="RefSeq" id="XP_025020623.1">
    <property type="nucleotide sequence ID" value="XM_025164855.1"/>
</dbReference>
<dbReference type="OrthoDB" id="21443at2759"/>
<evidence type="ECO:0000313" key="3">
    <source>
        <dbReference type="Proteomes" id="UP000695026"/>
    </source>
</evidence>